<proteinExistence type="predicted"/>
<feature type="domain" description="Glycosyltransferase 2-like" evidence="1">
    <location>
        <begin position="47"/>
        <end position="122"/>
    </location>
</feature>
<dbReference type="EMBL" id="CACVAS010000058">
    <property type="protein sequence ID" value="CAA6812559.1"/>
    <property type="molecule type" value="Genomic_DNA"/>
</dbReference>
<dbReference type="InterPro" id="IPR029044">
    <property type="entry name" value="Nucleotide-diphossugar_trans"/>
</dbReference>
<keyword evidence="2" id="KW-0808">Transferase</keyword>
<dbReference type="GO" id="GO:0016740">
    <property type="term" value="F:transferase activity"/>
    <property type="evidence" value="ECO:0007669"/>
    <property type="project" value="UniProtKB-KW"/>
</dbReference>
<accession>A0A6S6SVJ2</accession>
<name>A0A6S6SVJ2_9BACT</name>
<sequence>MKFQTLISTMDNYFFERNILPSSNFIVINQYGDKSLRLLNKENLFNMKGRGLAKSRNYAIAKASAEICHISDDDLEYIKNFDLVIENAFSENPEADIITFQVVSPEGEPFNNYKKNKFWHTKRTIMSVCSVEIAFRRESLLANKLYFDERFGLASNFPTGEEIIFLSDALDKGLKVLYIPEKIVTHPKESSGSNYGNERLLEAKGAMFYRIFGRLGYMATLLYAYKKHHRSPFSIGVFTKKMLTGIKKFRSMNE</sequence>
<dbReference type="Pfam" id="PF00535">
    <property type="entry name" value="Glycos_transf_2"/>
    <property type="match status" value="1"/>
</dbReference>
<evidence type="ECO:0000259" key="1">
    <source>
        <dbReference type="Pfam" id="PF00535"/>
    </source>
</evidence>
<protein>
    <submittedName>
        <fullName evidence="2">Glycosyl transferase, group 2 family protein</fullName>
    </submittedName>
</protein>
<dbReference type="InterPro" id="IPR001173">
    <property type="entry name" value="Glyco_trans_2-like"/>
</dbReference>
<gene>
    <name evidence="2" type="ORF">HELGO_WM300</name>
</gene>
<reference evidence="2" key="1">
    <citation type="submission" date="2020-01" db="EMBL/GenBank/DDBJ databases">
        <authorList>
            <person name="Meier V. D."/>
            <person name="Meier V D."/>
        </authorList>
    </citation>
    <scope>NUCLEOTIDE SEQUENCE</scope>
    <source>
        <strain evidence="2">HLG_WM_MAG_01</strain>
    </source>
</reference>
<organism evidence="2">
    <name type="scientific">uncultured Sulfurovum sp</name>
    <dbReference type="NCBI Taxonomy" id="269237"/>
    <lineage>
        <taxon>Bacteria</taxon>
        <taxon>Pseudomonadati</taxon>
        <taxon>Campylobacterota</taxon>
        <taxon>Epsilonproteobacteria</taxon>
        <taxon>Campylobacterales</taxon>
        <taxon>Sulfurovaceae</taxon>
        <taxon>Sulfurovum</taxon>
        <taxon>environmental samples</taxon>
    </lineage>
</organism>
<dbReference type="Gene3D" id="3.90.550.10">
    <property type="entry name" value="Spore Coat Polysaccharide Biosynthesis Protein SpsA, Chain A"/>
    <property type="match status" value="1"/>
</dbReference>
<dbReference type="SUPFAM" id="SSF53448">
    <property type="entry name" value="Nucleotide-diphospho-sugar transferases"/>
    <property type="match status" value="1"/>
</dbReference>
<dbReference type="AlphaFoldDB" id="A0A6S6SVJ2"/>
<evidence type="ECO:0000313" key="2">
    <source>
        <dbReference type="EMBL" id="CAA6812559.1"/>
    </source>
</evidence>
<dbReference type="CDD" id="cd00761">
    <property type="entry name" value="Glyco_tranf_GTA_type"/>
    <property type="match status" value="1"/>
</dbReference>